<keyword evidence="2" id="KW-1133">Transmembrane helix</keyword>
<proteinExistence type="predicted"/>
<keyword evidence="1" id="KW-0143">Chaperone</keyword>
<dbReference type="Pfam" id="PF00226">
    <property type="entry name" value="DnaJ"/>
    <property type="match status" value="1"/>
</dbReference>
<comment type="caution">
    <text evidence="4">The sequence shown here is derived from an EMBL/GenBank/DDBJ whole genome shotgun (WGS) entry which is preliminary data.</text>
</comment>
<dbReference type="Proteomes" id="UP000236319">
    <property type="component" value="Unassembled WGS sequence"/>
</dbReference>
<dbReference type="PROSITE" id="PS50076">
    <property type="entry name" value="DNAJ_2"/>
    <property type="match status" value="1"/>
</dbReference>
<organism evidence="4 5">
    <name type="scientific">Babesia ovata</name>
    <dbReference type="NCBI Taxonomy" id="189622"/>
    <lineage>
        <taxon>Eukaryota</taxon>
        <taxon>Sar</taxon>
        <taxon>Alveolata</taxon>
        <taxon>Apicomplexa</taxon>
        <taxon>Aconoidasida</taxon>
        <taxon>Piroplasmida</taxon>
        <taxon>Babesiidae</taxon>
        <taxon>Babesia</taxon>
    </lineage>
</organism>
<dbReference type="SMART" id="SM00271">
    <property type="entry name" value="DnaJ"/>
    <property type="match status" value="1"/>
</dbReference>
<dbReference type="OrthoDB" id="10250354at2759"/>
<dbReference type="SUPFAM" id="SSF46565">
    <property type="entry name" value="Chaperone J-domain"/>
    <property type="match status" value="1"/>
</dbReference>
<dbReference type="InterPro" id="IPR036869">
    <property type="entry name" value="J_dom_sf"/>
</dbReference>
<dbReference type="EMBL" id="BDSA01000002">
    <property type="protein sequence ID" value="GBE60281.1"/>
    <property type="molecule type" value="Genomic_DNA"/>
</dbReference>
<protein>
    <submittedName>
        <fullName evidence="4">Domain containing protein</fullName>
    </submittedName>
</protein>
<dbReference type="PRINTS" id="PR00625">
    <property type="entry name" value="JDOMAIN"/>
</dbReference>
<evidence type="ECO:0000256" key="2">
    <source>
        <dbReference type="SAM" id="Phobius"/>
    </source>
</evidence>
<evidence type="ECO:0000256" key="1">
    <source>
        <dbReference type="ARBA" id="ARBA00023186"/>
    </source>
</evidence>
<dbReference type="CDD" id="cd06257">
    <property type="entry name" value="DnaJ"/>
    <property type="match status" value="1"/>
</dbReference>
<feature type="domain" description="J" evidence="3">
    <location>
        <begin position="3"/>
        <end position="67"/>
    </location>
</feature>
<keyword evidence="2" id="KW-0812">Transmembrane</keyword>
<keyword evidence="2" id="KW-0472">Membrane</keyword>
<gene>
    <name evidence="4" type="ORF">BOVATA_017740</name>
</gene>
<dbReference type="VEuPathDB" id="PiroplasmaDB:BOVATA_017740"/>
<dbReference type="PANTHER" id="PTHR44145">
    <property type="entry name" value="DNAJ HOMOLOG SUBFAMILY A MEMBER 3, MITOCHONDRIAL"/>
    <property type="match status" value="1"/>
</dbReference>
<name>A0A2H6KBB4_9APIC</name>
<feature type="transmembrane region" description="Helical" evidence="2">
    <location>
        <begin position="162"/>
        <end position="185"/>
    </location>
</feature>
<dbReference type="PANTHER" id="PTHR44145:SF3">
    <property type="entry name" value="DNAJ HOMOLOG SUBFAMILY A MEMBER 3, MITOCHONDRIAL"/>
    <property type="match status" value="1"/>
</dbReference>
<dbReference type="InterPro" id="IPR051938">
    <property type="entry name" value="Apopto_cytoskel_mod"/>
</dbReference>
<dbReference type="RefSeq" id="XP_028866524.1">
    <property type="nucleotide sequence ID" value="XM_029010691.1"/>
</dbReference>
<dbReference type="PROSITE" id="PS00636">
    <property type="entry name" value="DNAJ_1"/>
    <property type="match status" value="1"/>
</dbReference>
<keyword evidence="5" id="KW-1185">Reference proteome</keyword>
<dbReference type="AlphaFoldDB" id="A0A2H6KBB4"/>
<dbReference type="InterPro" id="IPR018253">
    <property type="entry name" value="DnaJ_domain_CS"/>
</dbReference>
<accession>A0A2H6KBB4</accession>
<dbReference type="InterPro" id="IPR001623">
    <property type="entry name" value="DnaJ_domain"/>
</dbReference>
<evidence type="ECO:0000313" key="4">
    <source>
        <dbReference type="EMBL" id="GBE60281.1"/>
    </source>
</evidence>
<evidence type="ECO:0000313" key="5">
    <source>
        <dbReference type="Proteomes" id="UP000236319"/>
    </source>
</evidence>
<evidence type="ECO:0000259" key="3">
    <source>
        <dbReference type="PROSITE" id="PS50076"/>
    </source>
</evidence>
<reference evidence="4 5" key="1">
    <citation type="journal article" date="2017" name="BMC Genomics">
        <title>Whole-genome assembly of Babesia ovata and comparative genomics between closely related pathogens.</title>
        <authorList>
            <person name="Yamagishi J."/>
            <person name="Asada M."/>
            <person name="Hakimi H."/>
            <person name="Tanaka T.Q."/>
            <person name="Sugimoto C."/>
            <person name="Kawazu S."/>
        </authorList>
    </citation>
    <scope>NUCLEOTIDE SEQUENCE [LARGE SCALE GENOMIC DNA]</scope>
    <source>
        <strain evidence="4 5">Miyake</strain>
    </source>
</reference>
<sequence>MKNYYAILDIAKTATQKEIRSAYIRKAKLYHPDVNSTPNAAARFKEVQEAYNTLYDREKRQAYDASHAFGSASSASGGRTAYYSGTGGRGSRYHPHHDTSSSFEDQFRAEAEQLRRQWHEMETDKLRRGAEKFKTTFTNDGFPGGVRFIHIFPFTSPYKLRFIFYLLRKIAPLIILPLSFLFFCASEVMSNIARKNAKIHIVYDSYGRAYTYDVHGRRCRAQSLLQRILRRSQNTPRILWWQASEILYKLQRRQRNDVKQHPCVATWHKLVRCMRRFPHNATSRCAGEASRHYQCTVKNDVSLSLSETNCCRAGQPRTGLTMRGFSNRRFRCL</sequence>
<dbReference type="GeneID" id="39874051"/>
<dbReference type="Gene3D" id="1.10.287.110">
    <property type="entry name" value="DnaJ domain"/>
    <property type="match status" value="1"/>
</dbReference>